<evidence type="ECO:0000313" key="3">
    <source>
        <dbReference type="Proteomes" id="UP000284531"/>
    </source>
</evidence>
<dbReference type="Proteomes" id="UP000284531">
    <property type="component" value="Unassembled WGS sequence"/>
</dbReference>
<dbReference type="InterPro" id="IPR046228">
    <property type="entry name" value="DUF6261"/>
</dbReference>
<accession>A0A419WTC1</accession>
<evidence type="ECO:0000256" key="1">
    <source>
        <dbReference type="SAM" id="MobiDB-lite"/>
    </source>
</evidence>
<sequence length="249" mass="28708">MIIKLIFSMLRLNEFLSYCGEIIAFLKAMDKEGLQINTIIDGFDSNYEKAIEVANRNRSSRYTELLKEKDHRRDESYIAFRNMIEACTHRKSAEIAETAENLCVLLRSHDWSLQRLGRAEQSAKLASLAKELSSAENTQALASLSATEWYQDLLDDNAAFLQLQEDKTKAQASEEDYDSLEVYKELQVTCEQLFESIEVLNRIAPNQKYTEMINFINDCTQRYQAIAKTRSTKNENAKEVSEETEEQEV</sequence>
<feature type="region of interest" description="Disordered" evidence="1">
    <location>
        <begin position="230"/>
        <end position="249"/>
    </location>
</feature>
<protein>
    <submittedName>
        <fullName evidence="2">Uncharacterized protein</fullName>
    </submittedName>
</protein>
<dbReference type="AlphaFoldDB" id="A0A419WTC1"/>
<dbReference type="OrthoDB" id="1115936at2"/>
<reference evidence="2 3" key="1">
    <citation type="submission" date="2018-09" db="EMBL/GenBank/DDBJ databases">
        <title>Genomic Encyclopedia of Archaeal and Bacterial Type Strains, Phase II (KMG-II): from individual species to whole genera.</title>
        <authorList>
            <person name="Goeker M."/>
        </authorList>
    </citation>
    <scope>NUCLEOTIDE SEQUENCE [LARGE SCALE GENOMIC DNA]</scope>
    <source>
        <strain evidence="2 3">DSM 21950</strain>
    </source>
</reference>
<dbReference type="Pfam" id="PF19775">
    <property type="entry name" value="DUF6261"/>
    <property type="match status" value="1"/>
</dbReference>
<feature type="compositionally biased region" description="Basic and acidic residues" evidence="1">
    <location>
        <begin position="232"/>
        <end position="241"/>
    </location>
</feature>
<keyword evidence="3" id="KW-1185">Reference proteome</keyword>
<name>A0A419WTC1_9BACT</name>
<comment type="caution">
    <text evidence="2">The sequence shown here is derived from an EMBL/GenBank/DDBJ whole genome shotgun (WGS) entry which is preliminary data.</text>
</comment>
<dbReference type="RefSeq" id="WP_147376029.1">
    <property type="nucleotide sequence ID" value="NZ_CANNEC010000002.1"/>
</dbReference>
<gene>
    <name evidence="2" type="ORF">BXY64_3582</name>
</gene>
<proteinExistence type="predicted"/>
<dbReference type="EMBL" id="RAPQ01000011">
    <property type="protein sequence ID" value="RKD98719.1"/>
    <property type="molecule type" value="Genomic_DNA"/>
</dbReference>
<organism evidence="2 3">
    <name type="scientific">Marinifilum flexuosum</name>
    <dbReference type="NCBI Taxonomy" id="1117708"/>
    <lineage>
        <taxon>Bacteria</taxon>
        <taxon>Pseudomonadati</taxon>
        <taxon>Bacteroidota</taxon>
        <taxon>Bacteroidia</taxon>
        <taxon>Marinilabiliales</taxon>
        <taxon>Marinifilaceae</taxon>
    </lineage>
</organism>
<evidence type="ECO:0000313" key="2">
    <source>
        <dbReference type="EMBL" id="RKD98719.1"/>
    </source>
</evidence>